<keyword evidence="4" id="KW-1185">Reference proteome</keyword>
<organism evidence="3 4">
    <name type="scientific">Glarea lozoyensis (strain ATCC 20868 / MF5171)</name>
    <dbReference type="NCBI Taxonomy" id="1116229"/>
    <lineage>
        <taxon>Eukaryota</taxon>
        <taxon>Fungi</taxon>
        <taxon>Dikarya</taxon>
        <taxon>Ascomycota</taxon>
        <taxon>Pezizomycotina</taxon>
        <taxon>Leotiomycetes</taxon>
        <taxon>Helotiales</taxon>
        <taxon>Helotiaceae</taxon>
        <taxon>Glarea</taxon>
    </lineage>
</organism>
<evidence type="ECO:0000256" key="2">
    <source>
        <dbReference type="SAM" id="Phobius"/>
    </source>
</evidence>
<feature type="compositionally biased region" description="Low complexity" evidence="1">
    <location>
        <begin position="112"/>
        <end position="124"/>
    </location>
</feature>
<dbReference type="Proteomes" id="UP000016922">
    <property type="component" value="Unassembled WGS sequence"/>
</dbReference>
<name>S3CNZ9_GLAL2</name>
<feature type="transmembrane region" description="Helical" evidence="2">
    <location>
        <begin position="79"/>
        <end position="101"/>
    </location>
</feature>
<dbReference type="RefSeq" id="XP_008084804.1">
    <property type="nucleotide sequence ID" value="XM_008086613.1"/>
</dbReference>
<dbReference type="KEGG" id="glz:GLAREA_04236"/>
<dbReference type="EMBL" id="KE145369">
    <property type="protein sequence ID" value="EPE27445.1"/>
    <property type="molecule type" value="Genomic_DNA"/>
</dbReference>
<evidence type="ECO:0008006" key="5">
    <source>
        <dbReference type="Google" id="ProtNLM"/>
    </source>
</evidence>
<sequence length="227" mass="23784">MAHYRAPEHEGLQVVEGFGLELATLPPPAATPKYLRVLFADEGCGKRGDERKSVRGMLDVLAAYHADVLGGKRMRRQKILLWSFVVVIWMIVVFGGVYGGLVVKRGSRSGTSSLSSQGLSNGTQNLVHSKVSPSVRSSPHPLSSGDSSTRSSTSSFIGGSVISTGETPTVTIVVTASVILTAAPSTESTKASETELSSILETSSSGSVMDIVARSACESATVSLKPM</sequence>
<proteinExistence type="predicted"/>
<protein>
    <recommendedName>
        <fullName evidence="5">Transmembrane protein</fullName>
    </recommendedName>
</protein>
<keyword evidence="2" id="KW-1133">Transmembrane helix</keyword>
<evidence type="ECO:0000313" key="3">
    <source>
        <dbReference type="EMBL" id="EPE27445.1"/>
    </source>
</evidence>
<evidence type="ECO:0000313" key="4">
    <source>
        <dbReference type="Proteomes" id="UP000016922"/>
    </source>
</evidence>
<accession>S3CNZ9</accession>
<dbReference type="AlphaFoldDB" id="S3CNZ9"/>
<feature type="region of interest" description="Disordered" evidence="1">
    <location>
        <begin position="112"/>
        <end position="152"/>
    </location>
</feature>
<evidence type="ECO:0000256" key="1">
    <source>
        <dbReference type="SAM" id="MobiDB-lite"/>
    </source>
</evidence>
<feature type="compositionally biased region" description="Polar residues" evidence="1">
    <location>
        <begin position="125"/>
        <end position="136"/>
    </location>
</feature>
<feature type="compositionally biased region" description="Low complexity" evidence="1">
    <location>
        <begin position="137"/>
        <end position="152"/>
    </location>
</feature>
<reference evidence="3 4" key="1">
    <citation type="journal article" date="2013" name="BMC Genomics">
        <title>Genomics-driven discovery of the pneumocandin biosynthetic gene cluster in the fungus Glarea lozoyensis.</title>
        <authorList>
            <person name="Chen L."/>
            <person name="Yue Q."/>
            <person name="Zhang X."/>
            <person name="Xiang M."/>
            <person name="Wang C."/>
            <person name="Li S."/>
            <person name="Che Y."/>
            <person name="Ortiz-Lopez F.J."/>
            <person name="Bills G.F."/>
            <person name="Liu X."/>
            <person name="An Z."/>
        </authorList>
    </citation>
    <scope>NUCLEOTIDE SEQUENCE [LARGE SCALE GENOMIC DNA]</scope>
    <source>
        <strain evidence="4">ATCC 20868 / MF5171</strain>
    </source>
</reference>
<gene>
    <name evidence="3" type="ORF">GLAREA_04236</name>
</gene>
<dbReference type="GeneID" id="19463291"/>
<dbReference type="HOGENOM" id="CLU_1219781_0_0_1"/>
<keyword evidence="2" id="KW-0472">Membrane</keyword>
<keyword evidence="2" id="KW-0812">Transmembrane</keyword>